<comment type="caution">
    <text evidence="1">The sequence shown here is derived from an EMBL/GenBank/DDBJ whole genome shotgun (WGS) entry which is preliminary data.</text>
</comment>
<dbReference type="AlphaFoldDB" id="A0A3M7S5Q6"/>
<gene>
    <name evidence="1" type="ORF">BpHYR1_036120</name>
</gene>
<evidence type="ECO:0000313" key="2">
    <source>
        <dbReference type="Proteomes" id="UP000276133"/>
    </source>
</evidence>
<protein>
    <submittedName>
        <fullName evidence="1">Uncharacterized protein</fullName>
    </submittedName>
</protein>
<proteinExistence type="predicted"/>
<keyword evidence="2" id="KW-1185">Reference proteome</keyword>
<name>A0A3M7S5Q6_BRAPC</name>
<dbReference type="EMBL" id="REGN01002004">
    <property type="protein sequence ID" value="RNA31009.1"/>
    <property type="molecule type" value="Genomic_DNA"/>
</dbReference>
<accession>A0A3M7S5Q6</accession>
<sequence>MQSLPSTHAFLRFKNLIKYGKIKKIINSQLLKKEFHKNLNEFTALNQQNYEKFSFQRGIVNENIKNLNCQAFRQFQKFKTYVLSEFLIFDLKSGLPTLCVEKQPKTTLFFT</sequence>
<dbReference type="Proteomes" id="UP000276133">
    <property type="component" value="Unassembled WGS sequence"/>
</dbReference>
<evidence type="ECO:0000313" key="1">
    <source>
        <dbReference type="EMBL" id="RNA31009.1"/>
    </source>
</evidence>
<reference evidence="1 2" key="1">
    <citation type="journal article" date="2018" name="Sci. Rep.">
        <title>Genomic signatures of local adaptation to the degree of environmental predictability in rotifers.</title>
        <authorList>
            <person name="Franch-Gras L."/>
            <person name="Hahn C."/>
            <person name="Garcia-Roger E.M."/>
            <person name="Carmona M.J."/>
            <person name="Serra M."/>
            <person name="Gomez A."/>
        </authorList>
    </citation>
    <scope>NUCLEOTIDE SEQUENCE [LARGE SCALE GENOMIC DNA]</scope>
    <source>
        <strain evidence="1">HYR1</strain>
    </source>
</reference>
<organism evidence="1 2">
    <name type="scientific">Brachionus plicatilis</name>
    <name type="common">Marine rotifer</name>
    <name type="synonym">Brachionus muelleri</name>
    <dbReference type="NCBI Taxonomy" id="10195"/>
    <lineage>
        <taxon>Eukaryota</taxon>
        <taxon>Metazoa</taxon>
        <taxon>Spiralia</taxon>
        <taxon>Gnathifera</taxon>
        <taxon>Rotifera</taxon>
        <taxon>Eurotatoria</taxon>
        <taxon>Monogononta</taxon>
        <taxon>Pseudotrocha</taxon>
        <taxon>Ploima</taxon>
        <taxon>Brachionidae</taxon>
        <taxon>Brachionus</taxon>
    </lineage>
</organism>